<keyword evidence="2" id="KW-1185">Reference proteome</keyword>
<gene>
    <name evidence="1" type="ORF">MELE44368_12970</name>
</gene>
<accession>A0A439DXV5</accession>
<proteinExistence type="predicted"/>
<dbReference type="AlphaFoldDB" id="A0A439DXV5"/>
<sequence length="32" mass="3355">MGETTTQQLGALAVVVDGRVQQSAPPQWTGPM</sequence>
<evidence type="ECO:0000313" key="2">
    <source>
        <dbReference type="Proteomes" id="UP000287177"/>
    </source>
</evidence>
<comment type="caution">
    <text evidence="1">The sequence shown here is derived from an EMBL/GenBank/DDBJ whole genome shotgun (WGS) entry which is preliminary data.</text>
</comment>
<name>A0A439DXV5_9MYCO</name>
<reference evidence="1 2" key="1">
    <citation type="submission" date="2013-06" db="EMBL/GenBank/DDBJ databases">
        <title>The draft sequence of the Mycobacterium elephantis genome.</title>
        <authorList>
            <person name="Pettersson F.B."/>
            <person name="Das S."/>
            <person name="Dasgupta S."/>
            <person name="Bhattacharya A."/>
            <person name="Kirsebom L.A."/>
        </authorList>
    </citation>
    <scope>NUCLEOTIDE SEQUENCE [LARGE SCALE GENOMIC DNA]</scope>
    <source>
        <strain evidence="1 2">DSM 44368</strain>
    </source>
</reference>
<dbReference type="EMBL" id="ATDN01000005">
    <property type="protein sequence ID" value="RWA22319.1"/>
    <property type="molecule type" value="Genomic_DNA"/>
</dbReference>
<protein>
    <submittedName>
        <fullName evidence="1">Uncharacterized protein</fullName>
    </submittedName>
</protein>
<organism evidence="1 2">
    <name type="scientific">Mycolicibacterium elephantis DSM 44368</name>
    <dbReference type="NCBI Taxonomy" id="1335622"/>
    <lineage>
        <taxon>Bacteria</taxon>
        <taxon>Bacillati</taxon>
        <taxon>Actinomycetota</taxon>
        <taxon>Actinomycetes</taxon>
        <taxon>Mycobacteriales</taxon>
        <taxon>Mycobacteriaceae</taxon>
        <taxon>Mycolicibacterium</taxon>
    </lineage>
</organism>
<evidence type="ECO:0000313" key="1">
    <source>
        <dbReference type="EMBL" id="RWA22319.1"/>
    </source>
</evidence>
<dbReference type="Proteomes" id="UP000287177">
    <property type="component" value="Unassembled WGS sequence"/>
</dbReference>